<dbReference type="GO" id="GO:0008270">
    <property type="term" value="F:zinc ion binding"/>
    <property type="evidence" value="ECO:0007669"/>
    <property type="project" value="UniProtKB-KW"/>
</dbReference>
<evidence type="ECO:0000256" key="9">
    <source>
        <dbReference type="ARBA" id="ARBA00048165"/>
    </source>
</evidence>
<evidence type="ECO:0000256" key="2">
    <source>
        <dbReference type="ARBA" id="ARBA00022603"/>
    </source>
</evidence>
<gene>
    <name evidence="14" type="ORF">PPRIM_AZ9-3.1.T0300049</name>
</gene>
<comment type="function">
    <text evidence="12">tRNA methylase which 2'-O-methylates cytidine(4) in tRNA(Pro) and tRNA(Gly)(GCC), and adenosine(4) in tRNA(His).</text>
</comment>
<dbReference type="InterPro" id="IPR022776">
    <property type="entry name" value="TRM13/UPF0224_CHHC_Znf_dom"/>
</dbReference>
<dbReference type="InterPro" id="IPR021721">
    <property type="entry name" value="Znf_CCCH-type_TRM13"/>
</dbReference>
<keyword evidence="5 12" id="KW-0819">tRNA processing</keyword>
<reference evidence="14" key="1">
    <citation type="submission" date="2021-01" db="EMBL/GenBank/DDBJ databases">
        <authorList>
            <consortium name="Genoscope - CEA"/>
            <person name="William W."/>
        </authorList>
    </citation>
    <scope>NUCLEOTIDE SEQUENCE</scope>
</reference>
<keyword evidence="4 12" id="KW-0949">S-adenosyl-L-methionine</keyword>
<comment type="caution">
    <text evidence="14">The sequence shown here is derived from an EMBL/GenBank/DDBJ whole genome shotgun (WGS) entry which is preliminary data.</text>
</comment>
<dbReference type="EC" id="2.1.1.225" evidence="12"/>
<evidence type="ECO:0000313" key="14">
    <source>
        <dbReference type="EMBL" id="CAD8060267.1"/>
    </source>
</evidence>
<evidence type="ECO:0000256" key="8">
    <source>
        <dbReference type="ARBA" id="ARBA00022833"/>
    </source>
</evidence>
<evidence type="ECO:0000256" key="6">
    <source>
        <dbReference type="ARBA" id="ARBA00022723"/>
    </source>
</evidence>
<keyword evidence="3 12" id="KW-0808">Transferase</keyword>
<evidence type="ECO:0000256" key="12">
    <source>
        <dbReference type="RuleBase" id="RU367103"/>
    </source>
</evidence>
<dbReference type="GO" id="GO:0106050">
    <property type="term" value="F:tRNA 2'-O-methyltransferase activity"/>
    <property type="evidence" value="ECO:0007669"/>
    <property type="project" value="UniProtKB-UniRule"/>
</dbReference>
<evidence type="ECO:0000256" key="1">
    <source>
        <dbReference type="ARBA" id="ARBA00005265"/>
    </source>
</evidence>
<dbReference type="GO" id="GO:0030488">
    <property type="term" value="P:tRNA methylation"/>
    <property type="evidence" value="ECO:0007669"/>
    <property type="project" value="InterPro"/>
</dbReference>
<dbReference type="Pfam" id="PF05253">
    <property type="entry name" value="zf-U11-48K"/>
    <property type="match status" value="1"/>
</dbReference>
<dbReference type="PROSITE" id="PS51800">
    <property type="entry name" value="ZF_CHHC_U11_48K"/>
    <property type="match status" value="1"/>
</dbReference>
<organism evidence="14 15">
    <name type="scientific">Paramecium primaurelia</name>
    <dbReference type="NCBI Taxonomy" id="5886"/>
    <lineage>
        <taxon>Eukaryota</taxon>
        <taxon>Sar</taxon>
        <taxon>Alveolata</taxon>
        <taxon>Ciliophora</taxon>
        <taxon>Intramacronucleata</taxon>
        <taxon>Oligohymenophorea</taxon>
        <taxon>Peniculida</taxon>
        <taxon>Parameciidae</taxon>
        <taxon>Paramecium</taxon>
    </lineage>
</organism>
<dbReference type="PANTHER" id="PTHR12998">
    <property type="entry name" value="TRNA:M(4)X MODIFICATION ENZYME TRM13 HOMOLOG"/>
    <property type="match status" value="1"/>
</dbReference>
<evidence type="ECO:0000256" key="3">
    <source>
        <dbReference type="ARBA" id="ARBA00022679"/>
    </source>
</evidence>
<evidence type="ECO:0000256" key="7">
    <source>
        <dbReference type="ARBA" id="ARBA00022771"/>
    </source>
</evidence>
<evidence type="ECO:0000256" key="10">
    <source>
        <dbReference type="ARBA" id="ARBA00048635"/>
    </source>
</evidence>
<evidence type="ECO:0000313" key="15">
    <source>
        <dbReference type="Proteomes" id="UP000688137"/>
    </source>
</evidence>
<keyword evidence="6 12" id="KW-0479">Metal-binding</keyword>
<keyword evidence="15" id="KW-1185">Reference proteome</keyword>
<keyword evidence="7 12" id="KW-0863">Zinc-finger</keyword>
<keyword evidence="8 12" id="KW-0862">Zinc</keyword>
<dbReference type="Pfam" id="PF11722">
    <property type="entry name" value="zf-TRM13_CCCH"/>
    <property type="match status" value="1"/>
</dbReference>
<dbReference type="InterPro" id="IPR039044">
    <property type="entry name" value="Trm13"/>
</dbReference>
<dbReference type="OMA" id="TIATCCH"/>
<feature type="domain" description="CHHC U11-48K-type" evidence="13">
    <location>
        <begin position="49"/>
        <end position="76"/>
    </location>
</feature>
<comment type="similarity">
    <text evidence="1 12">Belongs to the methyltransferase TRM13 family.</text>
</comment>
<protein>
    <recommendedName>
        <fullName evidence="12">tRNA:m(4)X modification enzyme TRM13</fullName>
        <ecNumber evidence="12">2.1.1.225</ecNumber>
    </recommendedName>
</protein>
<dbReference type="Proteomes" id="UP000688137">
    <property type="component" value="Unassembled WGS sequence"/>
</dbReference>
<keyword evidence="2 12" id="KW-0489">Methyltransferase</keyword>
<dbReference type="PANTHER" id="PTHR12998:SF0">
    <property type="entry name" value="TRNA:M(4)X MODIFICATION ENZYME TRM13 HOMOLOG"/>
    <property type="match status" value="1"/>
</dbReference>
<name>A0A8S1KZA0_PARPR</name>
<evidence type="ECO:0000256" key="4">
    <source>
        <dbReference type="ARBA" id="ARBA00022691"/>
    </source>
</evidence>
<dbReference type="EMBL" id="CAJJDM010000029">
    <property type="protein sequence ID" value="CAD8060267.1"/>
    <property type="molecule type" value="Genomic_DNA"/>
</dbReference>
<accession>A0A8S1KZA0</accession>
<dbReference type="AlphaFoldDB" id="A0A8S1KZA0"/>
<evidence type="ECO:0000256" key="11">
    <source>
        <dbReference type="ARBA" id="ARBA00049393"/>
    </source>
</evidence>
<dbReference type="InterPro" id="IPR007871">
    <property type="entry name" value="Methyltransferase_TRM13"/>
</dbReference>
<sequence>MNLELNSQLMQQIERCQFYNVKKNRPCNMEVYKTGGQYCVFHGQQDIDWIECPLDPSHKVKKVKMDKHLKICNKKKLEEELKQNPFFKEKINLEEDAQQKKMKLQTLSKEQFNELIEMIPQAFKKAIAIYQEYLGKIGEQTENCYSYILDEIVEEAPQKISDKEKDLQQVELLTQIMDQYNLINKDMAYIEYGAGKGRFSHQIAEKLKEKDNSMAIHVLIEREPRKLKYDRFHRDNKYFIRCKMDIRDFNLKILEQQLKDQGYDKEIQYVGVCKHMCGGASDLTLTSLLTQERFPVGMTIATCCHHLCDKNTYKNLAFMNQINVPEHLIELLFQTSSWYVSGSINQQKKVKTENEISSDQRKTLGKMAKRIIDIGRVLYINQITQLKVILKKYCEQQLSPENFIILLYK</sequence>
<comment type="catalytic activity">
    <reaction evidence="9 12">
        <text>cytidine(4) in tRNA(Pro) + S-adenosyl-L-methionine = 2'-O-methylcytidine(4) in tRNA(Pro) + S-adenosyl-L-homocysteine + H(+)</text>
        <dbReference type="Rhea" id="RHEA:32767"/>
        <dbReference type="Rhea" id="RHEA-COMP:10397"/>
        <dbReference type="Rhea" id="RHEA-COMP:10398"/>
        <dbReference type="ChEBI" id="CHEBI:15378"/>
        <dbReference type="ChEBI" id="CHEBI:57856"/>
        <dbReference type="ChEBI" id="CHEBI:59789"/>
        <dbReference type="ChEBI" id="CHEBI:74495"/>
        <dbReference type="ChEBI" id="CHEBI:82748"/>
        <dbReference type="EC" id="2.1.1.225"/>
    </reaction>
</comment>
<evidence type="ECO:0000259" key="13">
    <source>
        <dbReference type="PROSITE" id="PS51800"/>
    </source>
</evidence>
<dbReference type="Pfam" id="PF05206">
    <property type="entry name" value="TRM13"/>
    <property type="match status" value="1"/>
</dbReference>
<comment type="catalytic activity">
    <reaction evidence="10 12">
        <text>cytidine(4) in tRNA(Gly)(GCC) + S-adenosyl-L-methionine = 2'-O-methylcytidine(4) in tRNA(Gly)(GCC) + S-adenosyl-L-homocysteine + H(+)</text>
        <dbReference type="Rhea" id="RHEA:43192"/>
        <dbReference type="Rhea" id="RHEA-COMP:10399"/>
        <dbReference type="Rhea" id="RHEA-COMP:10400"/>
        <dbReference type="ChEBI" id="CHEBI:15378"/>
        <dbReference type="ChEBI" id="CHEBI:57856"/>
        <dbReference type="ChEBI" id="CHEBI:59789"/>
        <dbReference type="ChEBI" id="CHEBI:74495"/>
        <dbReference type="ChEBI" id="CHEBI:82748"/>
        <dbReference type="EC" id="2.1.1.225"/>
    </reaction>
</comment>
<evidence type="ECO:0000256" key="5">
    <source>
        <dbReference type="ARBA" id="ARBA00022694"/>
    </source>
</evidence>
<comment type="catalytic activity">
    <reaction evidence="11 12">
        <text>adenosine(4) in tRNA(His) + S-adenosyl-L-methionine = 2'-O-methyladenosine(4) in tRNA(His) + S-adenosyl-L-homocysteine + H(+)</text>
        <dbReference type="Rhea" id="RHEA:43196"/>
        <dbReference type="Rhea" id="RHEA-COMP:10401"/>
        <dbReference type="Rhea" id="RHEA-COMP:10402"/>
        <dbReference type="ChEBI" id="CHEBI:15378"/>
        <dbReference type="ChEBI" id="CHEBI:57856"/>
        <dbReference type="ChEBI" id="CHEBI:59789"/>
        <dbReference type="ChEBI" id="CHEBI:74411"/>
        <dbReference type="ChEBI" id="CHEBI:74477"/>
        <dbReference type="EC" id="2.1.1.225"/>
    </reaction>
</comment>
<proteinExistence type="inferred from homology"/>